<dbReference type="InterPro" id="IPR033124">
    <property type="entry name" value="Ser_caboxypep_his_AS"/>
</dbReference>
<dbReference type="PROSITE" id="PS00560">
    <property type="entry name" value="CARBOXYPEPT_SER_HIS"/>
    <property type="match status" value="1"/>
</dbReference>
<reference evidence="6" key="2">
    <citation type="submission" date="2021-02" db="EMBL/GenBank/DDBJ databases">
        <title>Aspergillus puulaauensis MK2 genome sequence.</title>
        <authorList>
            <person name="Futagami T."/>
            <person name="Mori K."/>
            <person name="Kadooka C."/>
            <person name="Tanaka T."/>
        </authorList>
    </citation>
    <scope>NUCLEOTIDE SEQUENCE</scope>
    <source>
        <strain evidence="6">MK2</strain>
    </source>
</reference>
<dbReference type="KEGG" id="apuu:APUU_61447A"/>
<dbReference type="Proteomes" id="UP000654913">
    <property type="component" value="Chromosome 6"/>
</dbReference>
<evidence type="ECO:0000313" key="7">
    <source>
        <dbReference type="Proteomes" id="UP000654913"/>
    </source>
</evidence>
<proteinExistence type="inferred from homology"/>
<dbReference type="GO" id="GO:0006508">
    <property type="term" value="P:proteolysis"/>
    <property type="evidence" value="ECO:0007669"/>
    <property type="project" value="UniProtKB-KW"/>
</dbReference>
<comment type="similarity">
    <text evidence="1">Belongs to the peptidase S10 family.</text>
</comment>
<dbReference type="EMBL" id="AP024448">
    <property type="protein sequence ID" value="BCS28399.1"/>
    <property type="molecule type" value="Genomic_DNA"/>
</dbReference>
<dbReference type="OrthoDB" id="443318at2759"/>
<evidence type="ECO:0000256" key="1">
    <source>
        <dbReference type="ARBA" id="ARBA00009431"/>
    </source>
</evidence>
<keyword evidence="5" id="KW-0325">Glycoprotein</keyword>
<evidence type="ECO:0000313" key="6">
    <source>
        <dbReference type="EMBL" id="BCS28399.1"/>
    </source>
</evidence>
<dbReference type="SUPFAM" id="SSF53474">
    <property type="entry name" value="alpha/beta-Hydrolases"/>
    <property type="match status" value="1"/>
</dbReference>
<accession>A0A7R7XVS3</accession>
<dbReference type="GO" id="GO:0004185">
    <property type="term" value="F:serine-type carboxypeptidase activity"/>
    <property type="evidence" value="ECO:0007669"/>
    <property type="project" value="InterPro"/>
</dbReference>
<keyword evidence="3" id="KW-0645">Protease</keyword>
<dbReference type="AlphaFoldDB" id="A0A7R7XVS3"/>
<dbReference type="Gene3D" id="1.10.287.410">
    <property type="match status" value="1"/>
</dbReference>
<dbReference type="RefSeq" id="XP_041560585.1">
    <property type="nucleotide sequence ID" value="XM_041694790.1"/>
</dbReference>
<keyword evidence="4" id="KW-0378">Hydrolase</keyword>
<dbReference type="InterPro" id="IPR029058">
    <property type="entry name" value="AB_hydrolase_fold"/>
</dbReference>
<dbReference type="GeneID" id="64978396"/>
<keyword evidence="7" id="KW-1185">Reference proteome</keyword>
<keyword evidence="2" id="KW-0121">Carboxypeptidase</keyword>
<organism evidence="6 7">
    <name type="scientific">Aspergillus puulaauensis</name>
    <dbReference type="NCBI Taxonomy" id="1220207"/>
    <lineage>
        <taxon>Eukaryota</taxon>
        <taxon>Fungi</taxon>
        <taxon>Dikarya</taxon>
        <taxon>Ascomycota</taxon>
        <taxon>Pezizomycotina</taxon>
        <taxon>Eurotiomycetes</taxon>
        <taxon>Eurotiomycetidae</taxon>
        <taxon>Eurotiales</taxon>
        <taxon>Aspergillaceae</taxon>
        <taxon>Aspergillus</taxon>
    </lineage>
</organism>
<evidence type="ECO:0000256" key="2">
    <source>
        <dbReference type="ARBA" id="ARBA00022645"/>
    </source>
</evidence>
<dbReference type="Pfam" id="PF00450">
    <property type="entry name" value="Peptidase_S10"/>
    <property type="match status" value="1"/>
</dbReference>
<sequence length="261" mass="28961">MSPKDTTFGYWETLCTTNPGVLKPVFNETRCDIMAANMERCMELYDICNRNPDPANCHAAAEVCYVGVIGWYDDEAGKGGRNRFDITAPCEIDEMCYVEAARIEQYLNTPRVWEALQPPKEIKEYKFVSQPVIDAFAKTADGMTSVSDLVSFLLANNVHFLAYQGNLDLACNTAGNLRWAHSLPGKGQTAFTAKKLQPWESVVDGENEIVGYAKEAVVQVGQRASRFAFVTVEGAGHLVPQDRPDVAQDMMVRWITGAAFI</sequence>
<dbReference type="InterPro" id="IPR001563">
    <property type="entry name" value="Peptidase_S10"/>
</dbReference>
<evidence type="ECO:0000256" key="4">
    <source>
        <dbReference type="ARBA" id="ARBA00022801"/>
    </source>
</evidence>
<protein>
    <submittedName>
        <fullName evidence="6">Uncharacterized protein</fullName>
    </submittedName>
</protein>
<dbReference type="Gene3D" id="3.40.50.1820">
    <property type="entry name" value="alpha/beta hydrolase"/>
    <property type="match status" value="1"/>
</dbReference>
<evidence type="ECO:0000256" key="3">
    <source>
        <dbReference type="ARBA" id="ARBA00022670"/>
    </source>
</evidence>
<name>A0A7R7XVS3_9EURO</name>
<reference evidence="6" key="1">
    <citation type="submission" date="2021-01" db="EMBL/GenBank/DDBJ databases">
        <authorList>
            <consortium name="Aspergillus puulaauensis MK2 genome sequencing consortium"/>
            <person name="Kazuki M."/>
            <person name="Futagami T."/>
        </authorList>
    </citation>
    <scope>NUCLEOTIDE SEQUENCE</scope>
    <source>
        <strain evidence="6">MK2</strain>
    </source>
</reference>
<evidence type="ECO:0000256" key="5">
    <source>
        <dbReference type="ARBA" id="ARBA00023180"/>
    </source>
</evidence>
<gene>
    <name evidence="6" type="ORF">APUU_61447A</name>
</gene>